<dbReference type="EMBL" id="JBHSAX010000019">
    <property type="protein sequence ID" value="MFC3965014.1"/>
    <property type="molecule type" value="Genomic_DNA"/>
</dbReference>
<protein>
    <submittedName>
        <fullName evidence="3">PP2C family protein-serine/threonine phosphatase</fullName>
        <ecNumber evidence="3">3.1.3.16</ecNumber>
    </submittedName>
</protein>
<dbReference type="Gene3D" id="3.60.40.10">
    <property type="entry name" value="PPM-type phosphatase domain"/>
    <property type="match status" value="1"/>
</dbReference>
<keyword evidence="4" id="KW-1185">Reference proteome</keyword>
<dbReference type="Proteomes" id="UP001595696">
    <property type="component" value="Unassembled WGS sequence"/>
</dbReference>
<evidence type="ECO:0000256" key="1">
    <source>
        <dbReference type="ARBA" id="ARBA00022801"/>
    </source>
</evidence>
<dbReference type="Pfam" id="PF07228">
    <property type="entry name" value="SpoIIE"/>
    <property type="match status" value="1"/>
</dbReference>
<dbReference type="PANTHER" id="PTHR43156:SF2">
    <property type="entry name" value="STAGE II SPORULATION PROTEIN E"/>
    <property type="match status" value="1"/>
</dbReference>
<accession>A0ABV8DZC6</accession>
<proteinExistence type="predicted"/>
<dbReference type="SMART" id="SM00331">
    <property type="entry name" value="PP2C_SIG"/>
    <property type="match status" value="1"/>
</dbReference>
<gene>
    <name evidence="3" type="ORF">ACFO0B_23760</name>
</gene>
<dbReference type="SUPFAM" id="SSF81606">
    <property type="entry name" value="PP2C-like"/>
    <property type="match status" value="1"/>
</dbReference>
<dbReference type="EC" id="3.1.3.16" evidence="3"/>
<dbReference type="PROSITE" id="PS51746">
    <property type="entry name" value="PPM_2"/>
    <property type="match status" value="1"/>
</dbReference>
<dbReference type="InterPro" id="IPR001932">
    <property type="entry name" value="PPM-type_phosphatase-like_dom"/>
</dbReference>
<dbReference type="InterPro" id="IPR036457">
    <property type="entry name" value="PPM-type-like_dom_sf"/>
</dbReference>
<dbReference type="InterPro" id="IPR052016">
    <property type="entry name" value="Bact_Sigma-Reg"/>
</dbReference>
<name>A0ABV8DZC6_9NOCA</name>
<reference evidence="4" key="1">
    <citation type="journal article" date="2019" name="Int. J. Syst. Evol. Microbiol.">
        <title>The Global Catalogue of Microorganisms (GCM) 10K type strain sequencing project: providing services to taxonomists for standard genome sequencing and annotation.</title>
        <authorList>
            <consortium name="The Broad Institute Genomics Platform"/>
            <consortium name="The Broad Institute Genome Sequencing Center for Infectious Disease"/>
            <person name="Wu L."/>
            <person name="Ma J."/>
        </authorList>
    </citation>
    <scope>NUCLEOTIDE SEQUENCE [LARGE SCALE GENOMIC DNA]</scope>
    <source>
        <strain evidence="4">CGMCC 4.7330</strain>
    </source>
</reference>
<feature type="domain" description="PPM-type phosphatase" evidence="2">
    <location>
        <begin position="272"/>
        <end position="486"/>
    </location>
</feature>
<dbReference type="GO" id="GO:0004722">
    <property type="term" value="F:protein serine/threonine phosphatase activity"/>
    <property type="evidence" value="ECO:0007669"/>
    <property type="project" value="UniProtKB-EC"/>
</dbReference>
<evidence type="ECO:0000313" key="4">
    <source>
        <dbReference type="Proteomes" id="UP001595696"/>
    </source>
</evidence>
<evidence type="ECO:0000259" key="2">
    <source>
        <dbReference type="PROSITE" id="PS51746"/>
    </source>
</evidence>
<keyword evidence="1 3" id="KW-0378">Hydrolase</keyword>
<sequence>MNDRSDAERARAQQRSLVKAIEGAALAPEELWMGYFTMGGDTGFLEVDAYLHGLGELPALDRDILAHVVNERLDQRAWSSRAGYSRTLRDAESRSAPLAALVELIDGSHLAAPDRLPAVAEAAGRALGVHLTIYLVDYAQRYLRPLPSTTDSTGQAPAETALDVDNTLPGRAFRTVRTLPSQAGEKPGLWVPLLDGSERLGVLEVRVDDCDDIYDPALRSECRWVARLLGHLISALSAYGDALQRVRRGAPRTPAAELIWSLLPPLTAGVDGFVVTGVVEPRNDLNGDAFDYALSDTTAQLLVLDAVGHDPRSGLIAASALAAYRAARHAGHGLIEQARLIDETLGRQFGGSLFATAVLAELDLRTGRLRYVNAGHPEPLIMRGGKIVKPLAAGKRLPLGLGAGELTVGEETLQPEDWLVLYTDGLVEARDSAGALFGEARLVDFLRREAAAGHPPPETARRLVRAVLTHQRGALQDDATVVLARWTTPPRNPSAIAGSEG</sequence>
<comment type="caution">
    <text evidence="3">The sequence shown here is derived from an EMBL/GenBank/DDBJ whole genome shotgun (WGS) entry which is preliminary data.</text>
</comment>
<evidence type="ECO:0000313" key="3">
    <source>
        <dbReference type="EMBL" id="MFC3965014.1"/>
    </source>
</evidence>
<organism evidence="3 4">
    <name type="scientific">Nocardia jiangsuensis</name>
    <dbReference type="NCBI Taxonomy" id="1691563"/>
    <lineage>
        <taxon>Bacteria</taxon>
        <taxon>Bacillati</taxon>
        <taxon>Actinomycetota</taxon>
        <taxon>Actinomycetes</taxon>
        <taxon>Mycobacteriales</taxon>
        <taxon>Nocardiaceae</taxon>
        <taxon>Nocardia</taxon>
    </lineage>
</organism>
<dbReference type="PANTHER" id="PTHR43156">
    <property type="entry name" value="STAGE II SPORULATION PROTEIN E-RELATED"/>
    <property type="match status" value="1"/>
</dbReference>
<dbReference type="RefSeq" id="WP_378614776.1">
    <property type="nucleotide sequence ID" value="NZ_JBHSAX010000019.1"/>
</dbReference>